<reference evidence="2 3" key="1">
    <citation type="submission" date="2024-10" db="EMBL/GenBank/DDBJ databases">
        <title>The Natural Products Discovery Center: Release of the First 8490 Sequenced Strains for Exploring Actinobacteria Biosynthetic Diversity.</title>
        <authorList>
            <person name="Kalkreuter E."/>
            <person name="Kautsar S.A."/>
            <person name="Yang D."/>
            <person name="Bader C.D."/>
            <person name="Teijaro C.N."/>
            <person name="Fluegel L."/>
            <person name="Davis C.M."/>
            <person name="Simpson J.R."/>
            <person name="Lauterbach L."/>
            <person name="Steele A.D."/>
            <person name="Gui C."/>
            <person name="Meng S."/>
            <person name="Li G."/>
            <person name="Viehrig K."/>
            <person name="Ye F."/>
            <person name="Su P."/>
            <person name="Kiefer A.F."/>
            <person name="Nichols A."/>
            <person name="Cepeda A.J."/>
            <person name="Yan W."/>
            <person name="Fan B."/>
            <person name="Jiang Y."/>
            <person name="Adhikari A."/>
            <person name="Zheng C.-J."/>
            <person name="Schuster L."/>
            <person name="Cowan T.M."/>
            <person name="Smanski M.J."/>
            <person name="Chevrette M.G."/>
            <person name="De Carvalho L.P.S."/>
            <person name="Shen B."/>
        </authorList>
    </citation>
    <scope>NUCLEOTIDE SEQUENCE [LARGE SCALE GENOMIC DNA]</scope>
    <source>
        <strain evidence="2 3">NPDC048229</strain>
    </source>
</reference>
<dbReference type="Proteomes" id="UP001604282">
    <property type="component" value="Unassembled WGS sequence"/>
</dbReference>
<evidence type="ECO:0008006" key="4">
    <source>
        <dbReference type="Google" id="ProtNLM"/>
    </source>
</evidence>
<dbReference type="SUPFAM" id="SSF49503">
    <property type="entry name" value="Cupredoxins"/>
    <property type="match status" value="1"/>
</dbReference>
<evidence type="ECO:0000313" key="2">
    <source>
        <dbReference type="EMBL" id="MFG3190373.1"/>
    </source>
</evidence>
<sequence length="290" mass="30249">MTRPAPRLTPGPAPRPVRRSARGSAPLVAAAVAAVLLLAAGCGGRATTHHKPGTGHEQAAGSHGTLLAARDESGHRLRDLPAAEAPAVRAEARPDTEGGWNVHLTVERFRFTPESTGGGALTGRGHARVLVDGREAARAYGPWFHVPAGARTLTVRLHADDHTVWATAGEPVQTTVPLAPSATAPASPPTTAPAPDPTPDPTPSTRTLDIRVTGSTVTPAPARVEVRKGERITLRVISDRADTLHVHGYDREAALSPGIPAALTLTADRTGLFEVETHASDLVLTQLVVR</sequence>
<gene>
    <name evidence="2" type="ORF">ACGFYS_15700</name>
</gene>
<evidence type="ECO:0000256" key="1">
    <source>
        <dbReference type="SAM" id="MobiDB-lite"/>
    </source>
</evidence>
<name>A0ABW7BT94_9ACTN</name>
<protein>
    <recommendedName>
        <fullName evidence="4">EfeO-type cupredoxin-like domain-containing protein</fullName>
    </recommendedName>
</protein>
<comment type="caution">
    <text evidence="2">The sequence shown here is derived from an EMBL/GenBank/DDBJ whole genome shotgun (WGS) entry which is preliminary data.</text>
</comment>
<proteinExistence type="predicted"/>
<dbReference type="InterPro" id="IPR008972">
    <property type="entry name" value="Cupredoxin"/>
</dbReference>
<dbReference type="Gene3D" id="2.60.40.420">
    <property type="entry name" value="Cupredoxins - blue copper proteins"/>
    <property type="match status" value="1"/>
</dbReference>
<dbReference type="RefSeq" id="WP_392882211.1">
    <property type="nucleotide sequence ID" value="NZ_JBICZW010000008.1"/>
</dbReference>
<dbReference type="EMBL" id="JBICZW010000008">
    <property type="protein sequence ID" value="MFG3190373.1"/>
    <property type="molecule type" value="Genomic_DNA"/>
</dbReference>
<keyword evidence="3" id="KW-1185">Reference proteome</keyword>
<feature type="region of interest" description="Disordered" evidence="1">
    <location>
        <begin position="1"/>
        <end position="21"/>
    </location>
</feature>
<feature type="region of interest" description="Disordered" evidence="1">
    <location>
        <begin position="178"/>
        <end position="207"/>
    </location>
</feature>
<organism evidence="2 3">
    <name type="scientific">Streptomyces omiyaensis</name>
    <dbReference type="NCBI Taxonomy" id="68247"/>
    <lineage>
        <taxon>Bacteria</taxon>
        <taxon>Bacillati</taxon>
        <taxon>Actinomycetota</taxon>
        <taxon>Actinomycetes</taxon>
        <taxon>Kitasatosporales</taxon>
        <taxon>Streptomycetaceae</taxon>
        <taxon>Streptomyces</taxon>
    </lineage>
</organism>
<accession>A0ABW7BT94</accession>
<evidence type="ECO:0000313" key="3">
    <source>
        <dbReference type="Proteomes" id="UP001604282"/>
    </source>
</evidence>
<feature type="compositionally biased region" description="Pro residues" evidence="1">
    <location>
        <begin position="186"/>
        <end position="202"/>
    </location>
</feature>